<feature type="region of interest" description="Disordered" evidence="1">
    <location>
        <begin position="218"/>
        <end position="255"/>
    </location>
</feature>
<evidence type="ECO:0000256" key="1">
    <source>
        <dbReference type="SAM" id="MobiDB-lite"/>
    </source>
</evidence>
<keyword evidence="3" id="KW-1185">Reference proteome</keyword>
<comment type="caution">
    <text evidence="2">The sequence shown here is derived from an EMBL/GenBank/DDBJ whole genome shotgun (WGS) entry which is preliminary data.</text>
</comment>
<proteinExistence type="predicted"/>
<dbReference type="Proteomes" id="UP001219525">
    <property type="component" value="Unassembled WGS sequence"/>
</dbReference>
<dbReference type="AlphaFoldDB" id="A0AAD6Y7N8"/>
<name>A0AAD6Y7N8_9AGAR</name>
<evidence type="ECO:0000313" key="2">
    <source>
        <dbReference type="EMBL" id="KAJ7195038.1"/>
    </source>
</evidence>
<gene>
    <name evidence="2" type="ORF">GGX14DRAFT_404185</name>
</gene>
<sequence length="255" mass="27347">MKTPRTPGGGHLPRIQIRHWQWNLYNDDCAVVDGLTTNENPCEQEFEIHKSRTFSYACRPHPNSGVCGNQEETSTQAVTITNASLDTSTLLEAKQAFHSNLNSLLITEHRQTINCPTRSAIVSALLISGRHGFAEHMARAAGDAGAAAGMLACHWSRKRNALDGLGQLSTSNARLAGLARRVHAQRPERASGLGEHGPGHSCMTRGCAVASSSRDHAQAAFGGQNARTPSLVAGGKRHVADMRDGQARDDSGAVW</sequence>
<accession>A0AAD6Y7N8</accession>
<organism evidence="2 3">
    <name type="scientific">Mycena pura</name>
    <dbReference type="NCBI Taxonomy" id="153505"/>
    <lineage>
        <taxon>Eukaryota</taxon>
        <taxon>Fungi</taxon>
        <taxon>Dikarya</taxon>
        <taxon>Basidiomycota</taxon>
        <taxon>Agaricomycotina</taxon>
        <taxon>Agaricomycetes</taxon>
        <taxon>Agaricomycetidae</taxon>
        <taxon>Agaricales</taxon>
        <taxon>Marasmiineae</taxon>
        <taxon>Mycenaceae</taxon>
        <taxon>Mycena</taxon>
    </lineage>
</organism>
<dbReference type="EMBL" id="JARJCW010000093">
    <property type="protein sequence ID" value="KAJ7195038.1"/>
    <property type="molecule type" value="Genomic_DNA"/>
</dbReference>
<protein>
    <submittedName>
        <fullName evidence="2">Uncharacterized protein</fullName>
    </submittedName>
</protein>
<evidence type="ECO:0000313" key="3">
    <source>
        <dbReference type="Proteomes" id="UP001219525"/>
    </source>
</evidence>
<feature type="compositionally biased region" description="Basic and acidic residues" evidence="1">
    <location>
        <begin position="238"/>
        <end position="255"/>
    </location>
</feature>
<reference evidence="2" key="1">
    <citation type="submission" date="2023-03" db="EMBL/GenBank/DDBJ databases">
        <title>Massive genome expansion in bonnet fungi (Mycena s.s.) driven by repeated elements and novel gene families across ecological guilds.</title>
        <authorList>
            <consortium name="Lawrence Berkeley National Laboratory"/>
            <person name="Harder C.B."/>
            <person name="Miyauchi S."/>
            <person name="Viragh M."/>
            <person name="Kuo A."/>
            <person name="Thoen E."/>
            <person name="Andreopoulos B."/>
            <person name="Lu D."/>
            <person name="Skrede I."/>
            <person name="Drula E."/>
            <person name="Henrissat B."/>
            <person name="Morin E."/>
            <person name="Kohler A."/>
            <person name="Barry K."/>
            <person name="LaButti K."/>
            <person name="Morin E."/>
            <person name="Salamov A."/>
            <person name="Lipzen A."/>
            <person name="Mereny Z."/>
            <person name="Hegedus B."/>
            <person name="Baldrian P."/>
            <person name="Stursova M."/>
            <person name="Weitz H."/>
            <person name="Taylor A."/>
            <person name="Grigoriev I.V."/>
            <person name="Nagy L.G."/>
            <person name="Martin F."/>
            <person name="Kauserud H."/>
        </authorList>
    </citation>
    <scope>NUCLEOTIDE SEQUENCE</scope>
    <source>
        <strain evidence="2">9144</strain>
    </source>
</reference>